<keyword evidence="1" id="KW-0032">Aminotransferase</keyword>
<dbReference type="SUPFAM" id="SSF56752">
    <property type="entry name" value="D-aminoacid aminotransferase-like PLP-dependent enzymes"/>
    <property type="match status" value="1"/>
</dbReference>
<dbReference type="Gramene" id="rna6146">
    <property type="protein sequence ID" value="RHN82030.1"/>
    <property type="gene ID" value="gene6146"/>
</dbReference>
<dbReference type="Gene3D" id="3.20.10.10">
    <property type="entry name" value="D-amino Acid Aminotransferase, subunit A, domain 2"/>
    <property type="match status" value="1"/>
</dbReference>
<evidence type="ECO:0000313" key="1">
    <source>
        <dbReference type="EMBL" id="RHN82030.1"/>
    </source>
</evidence>
<proteinExistence type="predicted"/>
<dbReference type="Proteomes" id="UP000265566">
    <property type="component" value="Chromosome 1"/>
</dbReference>
<dbReference type="PANTHER" id="PTHR47703">
    <property type="entry name" value="D-AMINOACID AMINOTRANSFERASE-LIKE PLP-DEPENDENT ENZYMES SUPERFAMILY PROTEIN"/>
    <property type="match status" value="1"/>
</dbReference>
<accession>A0A396JUP5</accession>
<name>A0A396JUP5_MEDTR</name>
<dbReference type="GO" id="GO:0008483">
    <property type="term" value="F:transaminase activity"/>
    <property type="evidence" value="ECO:0007669"/>
    <property type="project" value="UniProtKB-KW"/>
</dbReference>
<protein>
    <submittedName>
        <fullName evidence="1">Putative aminotransferase class IV</fullName>
    </submittedName>
</protein>
<organism evidence="1">
    <name type="scientific">Medicago truncatula</name>
    <name type="common">Barrel medic</name>
    <name type="synonym">Medicago tribuloides</name>
    <dbReference type="NCBI Taxonomy" id="3880"/>
    <lineage>
        <taxon>Eukaryota</taxon>
        <taxon>Viridiplantae</taxon>
        <taxon>Streptophyta</taxon>
        <taxon>Embryophyta</taxon>
        <taxon>Tracheophyta</taxon>
        <taxon>Spermatophyta</taxon>
        <taxon>Magnoliopsida</taxon>
        <taxon>eudicotyledons</taxon>
        <taxon>Gunneridae</taxon>
        <taxon>Pentapetalae</taxon>
        <taxon>rosids</taxon>
        <taxon>fabids</taxon>
        <taxon>Fabales</taxon>
        <taxon>Fabaceae</taxon>
        <taxon>Papilionoideae</taxon>
        <taxon>50 kb inversion clade</taxon>
        <taxon>NPAAA clade</taxon>
        <taxon>Hologalegina</taxon>
        <taxon>IRL clade</taxon>
        <taxon>Trifolieae</taxon>
        <taxon>Medicago</taxon>
    </lineage>
</organism>
<dbReference type="InterPro" id="IPR043132">
    <property type="entry name" value="BCAT-like_C"/>
</dbReference>
<dbReference type="AlphaFoldDB" id="A0A396JUP5"/>
<sequence>MSGSRFLFSNGILSQTLDVPPVKFFLEANPGAYTTSRTHNNASCLLFWERHMKRLSESIQILSNLAPQLLFKSNNAASLLPLAPNFQVSQPALQMLVNDSVGKVLPIALKERVNSKELAITTLVGGNLEELNIYDETMSEENMSKSFDVHVHIETYVPPQFGIRGNGAHLAVAGYGRNVAAAKYSDWVRIRKSLEKLRPPSVTELLLSYNGDQILEGCVTNFFVVCRKDRGSDDEKAPYDHGNKNSFEVQTAPINDGVLPGIIRQLVLEVCRNEGIPFREVSPSWSEHETWEEAFITSSLRLLQHVDSIQVPTEWQSAHSKTWKDISWTKKQFQVGGPGIITTLIQEKVMEKAILEGCPINNICAR</sequence>
<keyword evidence="1" id="KW-0808">Transferase</keyword>
<reference evidence="1" key="1">
    <citation type="journal article" date="2018" name="Nat. Plants">
        <title>Whole-genome landscape of Medicago truncatula symbiotic genes.</title>
        <authorList>
            <person name="Pecrix Y."/>
            <person name="Gamas P."/>
            <person name="Carrere S."/>
        </authorList>
    </citation>
    <scope>NUCLEOTIDE SEQUENCE</scope>
    <source>
        <tissue evidence="1">Leaves</tissue>
    </source>
</reference>
<dbReference type="PANTHER" id="PTHR47703:SF2">
    <property type="entry name" value="D-AMINOACID AMINOTRANSFERASE-LIKE PLP-DEPENDENT ENZYMES SUPERFAMILY PROTEIN"/>
    <property type="match status" value="1"/>
</dbReference>
<dbReference type="InterPro" id="IPR001544">
    <property type="entry name" value="Aminotrans_IV"/>
</dbReference>
<comment type="caution">
    <text evidence="1">The sequence shown here is derived from an EMBL/GenBank/DDBJ whole genome shotgun (WGS) entry which is preliminary data.</text>
</comment>
<dbReference type="EMBL" id="PSQE01000001">
    <property type="protein sequence ID" value="RHN82030.1"/>
    <property type="molecule type" value="Genomic_DNA"/>
</dbReference>
<gene>
    <name evidence="1" type="ORF">MtrunA17_Chr1g0205491</name>
</gene>
<dbReference type="Pfam" id="PF01063">
    <property type="entry name" value="Aminotran_4"/>
    <property type="match status" value="1"/>
</dbReference>
<dbReference type="InterPro" id="IPR036038">
    <property type="entry name" value="Aminotransferase-like"/>
</dbReference>